<name>A0A7G6WX09_9ACTN</name>
<evidence type="ECO:0008006" key="4">
    <source>
        <dbReference type="Google" id="ProtNLM"/>
    </source>
</evidence>
<feature type="transmembrane region" description="Helical" evidence="1">
    <location>
        <begin position="26"/>
        <end position="43"/>
    </location>
</feature>
<accession>A0A7G6WX09</accession>
<gene>
    <name evidence="2" type="ORF">F1D05_12185</name>
</gene>
<protein>
    <recommendedName>
        <fullName evidence="4">PH domain-containing protein</fullName>
    </recommendedName>
</protein>
<evidence type="ECO:0000313" key="3">
    <source>
        <dbReference type="Proteomes" id="UP000515563"/>
    </source>
</evidence>
<feature type="transmembrane region" description="Helical" evidence="1">
    <location>
        <begin position="55"/>
        <end position="77"/>
    </location>
</feature>
<keyword evidence="3" id="KW-1185">Reference proteome</keyword>
<reference evidence="2 3" key="2">
    <citation type="journal article" date="2020" name="Microbiol. Resour. Announc.">
        <title>Antarctic desert soil bacteria exhibit high novel natural product potential, evaluated through long-read genome sequencing and comparative genomics.</title>
        <authorList>
            <person name="Benaud N."/>
            <person name="Edwards R.J."/>
            <person name="Amos T.G."/>
            <person name="D'Agostino P.M."/>
            <person name="Gutierrez-Chavez C."/>
            <person name="Montgomery K."/>
            <person name="Nicetic I."/>
            <person name="Ferrari B.C."/>
        </authorList>
    </citation>
    <scope>NUCLEOTIDE SEQUENCE [LARGE SCALE GENOMIC DNA]</scope>
    <source>
        <strain evidence="2 3">SPB151</strain>
    </source>
</reference>
<dbReference type="KEGG" id="kqi:F1D05_12185"/>
<reference evidence="3" key="1">
    <citation type="submission" date="2019-09" db="EMBL/GenBank/DDBJ databases">
        <title>Antimicrobial potential of Antarctic Bacteria.</title>
        <authorList>
            <person name="Benaud N."/>
            <person name="Edwards R.J."/>
            <person name="Ferrari B.C."/>
        </authorList>
    </citation>
    <scope>NUCLEOTIDE SEQUENCE [LARGE SCALE GENOMIC DNA]</scope>
    <source>
        <strain evidence="3">SPB151</strain>
    </source>
</reference>
<dbReference type="RefSeq" id="WP_185447722.1">
    <property type="nucleotide sequence ID" value="NZ_CP043661.1"/>
</dbReference>
<dbReference type="EMBL" id="CP043661">
    <property type="protein sequence ID" value="QNE18524.1"/>
    <property type="molecule type" value="Genomic_DNA"/>
</dbReference>
<proteinExistence type="predicted"/>
<keyword evidence="1" id="KW-0472">Membrane</keyword>
<keyword evidence="1" id="KW-0812">Transmembrane</keyword>
<evidence type="ECO:0000256" key="1">
    <source>
        <dbReference type="SAM" id="Phobius"/>
    </source>
</evidence>
<evidence type="ECO:0000313" key="2">
    <source>
        <dbReference type="EMBL" id="QNE18524.1"/>
    </source>
</evidence>
<keyword evidence="1" id="KW-1133">Transmembrane helix</keyword>
<dbReference type="Proteomes" id="UP000515563">
    <property type="component" value="Chromosome"/>
</dbReference>
<dbReference type="AlphaFoldDB" id="A0A7G6WX09"/>
<sequence length="164" mass="17951">MSTADAWAAEFEAAGRVVFPQRRDRLAIRLAVIVLLMGLSLWSNVDHLRQGDVAGAIGVLRITALAGFIAVVVLTAFQLITRRPVITVEQAGIRLGRKAAGLVTWDKIARIDEPSGIPGIRTIQVQPVDRHRSTALGIPQDNVRNLPELATWLRTLHAERVDPT</sequence>
<organism evidence="2 3">
    <name type="scientific">Kribbella qitaiheensis</name>
    <dbReference type="NCBI Taxonomy" id="1544730"/>
    <lineage>
        <taxon>Bacteria</taxon>
        <taxon>Bacillati</taxon>
        <taxon>Actinomycetota</taxon>
        <taxon>Actinomycetes</taxon>
        <taxon>Propionibacteriales</taxon>
        <taxon>Kribbellaceae</taxon>
        <taxon>Kribbella</taxon>
    </lineage>
</organism>